<dbReference type="RefSeq" id="WP_172646734.1">
    <property type="nucleotide sequence ID" value="NZ_CP126003.1"/>
</dbReference>
<sequence>MPRLQGTYVNDNIGAKLVISQANDANGQITAASISYNGHNYPATGHYTSRTALAQPR</sequence>
<comment type="caution">
    <text evidence="1">The sequence shown here is derived from an EMBL/GenBank/DDBJ whole genome shotgun (WGS) entry which is preliminary data.</text>
</comment>
<evidence type="ECO:0000313" key="2">
    <source>
        <dbReference type="Proteomes" id="UP000673383"/>
    </source>
</evidence>
<organism evidence="1 2">
    <name type="scientific">Bradyrhizobium elkanii</name>
    <dbReference type="NCBI Taxonomy" id="29448"/>
    <lineage>
        <taxon>Bacteria</taxon>
        <taxon>Pseudomonadati</taxon>
        <taxon>Pseudomonadota</taxon>
        <taxon>Alphaproteobacteria</taxon>
        <taxon>Hyphomicrobiales</taxon>
        <taxon>Nitrobacteraceae</taxon>
        <taxon>Bradyrhizobium</taxon>
    </lineage>
</organism>
<gene>
    <name evidence="1" type="ORF">JOH49_003413</name>
</gene>
<name>A0A8I2C0C9_BRAEL</name>
<dbReference type="AlphaFoldDB" id="A0A8I2C0C9"/>
<reference evidence="1" key="1">
    <citation type="submission" date="2021-02" db="EMBL/GenBank/DDBJ databases">
        <title>Genomic Encyclopedia of Type Strains, Phase IV (KMG-V): Genome sequencing to study the core and pangenomes of soil and plant-associated prokaryotes.</title>
        <authorList>
            <person name="Whitman W."/>
        </authorList>
    </citation>
    <scope>NUCLEOTIDE SEQUENCE</scope>
    <source>
        <strain evidence="1">USDA 406</strain>
    </source>
</reference>
<dbReference type="Proteomes" id="UP000673383">
    <property type="component" value="Unassembled WGS sequence"/>
</dbReference>
<proteinExistence type="predicted"/>
<dbReference type="EMBL" id="JAFICZ010000001">
    <property type="protein sequence ID" value="MBP1293660.1"/>
    <property type="molecule type" value="Genomic_DNA"/>
</dbReference>
<protein>
    <submittedName>
        <fullName evidence="1">Uncharacterized protein</fullName>
    </submittedName>
</protein>
<accession>A0A8I2C0C9</accession>
<evidence type="ECO:0000313" key="1">
    <source>
        <dbReference type="EMBL" id="MBP1293660.1"/>
    </source>
</evidence>